<comment type="caution">
    <text evidence="3">The sequence shown here is derived from an EMBL/GenBank/DDBJ whole genome shotgun (WGS) entry which is preliminary data.</text>
</comment>
<dbReference type="Proteomes" id="UP001595847">
    <property type="component" value="Unassembled WGS sequence"/>
</dbReference>
<accession>A0ABV8FN29</accession>
<dbReference type="Pfam" id="PF05199">
    <property type="entry name" value="GMC_oxred_C"/>
    <property type="match status" value="1"/>
</dbReference>
<comment type="similarity">
    <text evidence="1">Belongs to the GMC oxidoreductase family.</text>
</comment>
<organism evidence="3 4">
    <name type="scientific">Nocardiopsis sediminis</name>
    <dbReference type="NCBI Taxonomy" id="1778267"/>
    <lineage>
        <taxon>Bacteria</taxon>
        <taxon>Bacillati</taxon>
        <taxon>Actinomycetota</taxon>
        <taxon>Actinomycetes</taxon>
        <taxon>Streptosporangiales</taxon>
        <taxon>Nocardiopsidaceae</taxon>
        <taxon>Nocardiopsis</taxon>
    </lineage>
</organism>
<dbReference type="RefSeq" id="WP_378533174.1">
    <property type="nucleotide sequence ID" value="NZ_JBHSBH010000008.1"/>
</dbReference>
<dbReference type="PANTHER" id="PTHR11552">
    <property type="entry name" value="GLUCOSE-METHANOL-CHOLINE GMC OXIDOREDUCTASE"/>
    <property type="match status" value="1"/>
</dbReference>
<evidence type="ECO:0000313" key="4">
    <source>
        <dbReference type="Proteomes" id="UP001595847"/>
    </source>
</evidence>
<dbReference type="EMBL" id="JBHSBH010000008">
    <property type="protein sequence ID" value="MFC3996794.1"/>
    <property type="molecule type" value="Genomic_DNA"/>
</dbReference>
<evidence type="ECO:0000259" key="2">
    <source>
        <dbReference type="Pfam" id="PF05199"/>
    </source>
</evidence>
<dbReference type="Gene3D" id="3.50.50.60">
    <property type="entry name" value="FAD/NAD(P)-binding domain"/>
    <property type="match status" value="1"/>
</dbReference>
<gene>
    <name evidence="3" type="ORF">ACFOVU_12765</name>
</gene>
<keyword evidence="4" id="KW-1185">Reference proteome</keyword>
<sequence length="56" mass="5934">MLVLEAGPDTVVDPTCRVLGIEGLHVIDASVLPSCPRANTNLAVIMAAELMAERLF</sequence>
<dbReference type="PANTHER" id="PTHR11552:SF147">
    <property type="entry name" value="CHOLINE DEHYDROGENASE, MITOCHONDRIAL"/>
    <property type="match status" value="1"/>
</dbReference>
<dbReference type="InterPro" id="IPR007867">
    <property type="entry name" value="GMC_OxRtase_C"/>
</dbReference>
<evidence type="ECO:0000256" key="1">
    <source>
        <dbReference type="ARBA" id="ARBA00010790"/>
    </source>
</evidence>
<dbReference type="InterPro" id="IPR012132">
    <property type="entry name" value="GMC_OxRdtase"/>
</dbReference>
<dbReference type="SUPFAM" id="SSF51905">
    <property type="entry name" value="FAD/NAD(P)-binding domain"/>
    <property type="match status" value="1"/>
</dbReference>
<evidence type="ECO:0000313" key="3">
    <source>
        <dbReference type="EMBL" id="MFC3996794.1"/>
    </source>
</evidence>
<feature type="domain" description="Glucose-methanol-choline oxidoreductase C-terminal" evidence="2">
    <location>
        <begin position="9"/>
        <end position="48"/>
    </location>
</feature>
<proteinExistence type="inferred from homology"/>
<name>A0ABV8FN29_9ACTN</name>
<protein>
    <submittedName>
        <fullName evidence="3">GMC oxidoreductase</fullName>
    </submittedName>
</protein>
<reference evidence="4" key="1">
    <citation type="journal article" date="2019" name="Int. J. Syst. Evol. Microbiol.">
        <title>The Global Catalogue of Microorganisms (GCM) 10K type strain sequencing project: providing services to taxonomists for standard genome sequencing and annotation.</title>
        <authorList>
            <consortium name="The Broad Institute Genomics Platform"/>
            <consortium name="The Broad Institute Genome Sequencing Center for Infectious Disease"/>
            <person name="Wu L."/>
            <person name="Ma J."/>
        </authorList>
    </citation>
    <scope>NUCLEOTIDE SEQUENCE [LARGE SCALE GENOMIC DNA]</scope>
    <source>
        <strain evidence="4">TBRC 1826</strain>
    </source>
</reference>
<dbReference type="InterPro" id="IPR036188">
    <property type="entry name" value="FAD/NAD-bd_sf"/>
</dbReference>